<name>A0A9E7RTJ3_METWO</name>
<evidence type="ECO:0000313" key="4">
    <source>
        <dbReference type="Proteomes" id="UP001369247"/>
    </source>
</evidence>
<dbReference type="CDD" id="cd07344">
    <property type="entry name" value="M48_yhfN_like"/>
    <property type="match status" value="1"/>
</dbReference>
<dbReference type="InterPro" id="IPR002725">
    <property type="entry name" value="YgjP-like_metallopeptidase"/>
</dbReference>
<reference evidence="2 4" key="2">
    <citation type="submission" date="2023-12" db="EMBL/GenBank/DDBJ databases">
        <title>Phenotypic and Genomic Characterization of Methanothermobacter wolfeii Strain BSEL, a CO2-Capturing Archaeon with Minimal Nutrient Requirements.</title>
        <authorList>
            <person name="Ale Enriquez F."/>
            <person name="Ahring B.K."/>
        </authorList>
    </citation>
    <scope>NUCLEOTIDE SEQUENCE [LARGE SCALE GENOMIC DNA]</scope>
    <source>
        <strain evidence="2 4">BSEL-1</strain>
    </source>
</reference>
<reference evidence="3" key="1">
    <citation type="submission" date="2022-09" db="EMBL/GenBank/DDBJ databases">
        <title>Characterization of three MwoI isoschizomers from sequenced genome and metagenomes.</title>
        <authorList>
            <person name="Fomenkov A."/>
            <person name="Xu S.Y."/>
            <person name="Roberts R.J."/>
        </authorList>
    </citation>
    <scope>NUCLEOTIDE SEQUENCE</scope>
    <source>
        <strain evidence="3">DSM 2970</strain>
    </source>
</reference>
<evidence type="ECO:0000313" key="2">
    <source>
        <dbReference type="EMBL" id="MEJ8542937.1"/>
    </source>
</evidence>
<dbReference type="PANTHER" id="PTHR30399:SF1">
    <property type="entry name" value="UTP PYROPHOSPHATASE"/>
    <property type="match status" value="1"/>
</dbReference>
<accession>A0A9E7RTJ3</accession>
<dbReference type="EMBL" id="JAXUHJ010000008">
    <property type="protein sequence ID" value="MEJ8542937.1"/>
    <property type="molecule type" value="Genomic_DNA"/>
</dbReference>
<organism evidence="3">
    <name type="scientific">Methanothermobacter wolfeii</name>
    <name type="common">Methanobacterium wolfei</name>
    <dbReference type="NCBI Taxonomy" id="145261"/>
    <lineage>
        <taxon>Archaea</taxon>
        <taxon>Methanobacteriati</taxon>
        <taxon>Methanobacteriota</taxon>
        <taxon>Methanomada group</taxon>
        <taxon>Methanobacteria</taxon>
        <taxon>Methanobacteriales</taxon>
        <taxon>Methanobacteriaceae</taxon>
        <taxon>Methanothermobacter</taxon>
    </lineage>
</organism>
<keyword evidence="4" id="KW-1185">Reference proteome</keyword>
<dbReference type="RefSeq" id="WP_074359251.1">
    <property type="nucleotide sequence ID" value="NZ_CP104550.1"/>
</dbReference>
<dbReference type="Proteomes" id="UP001065373">
    <property type="component" value="Chromosome"/>
</dbReference>
<proteinExistence type="predicted"/>
<protein>
    <submittedName>
        <fullName evidence="3">M48 family metallopeptidase</fullName>
    </submittedName>
</protein>
<evidence type="ECO:0000313" key="3">
    <source>
        <dbReference type="EMBL" id="UXH31232.1"/>
    </source>
</evidence>
<dbReference type="EMBL" id="CP104550">
    <property type="protein sequence ID" value="UXH31232.1"/>
    <property type="molecule type" value="Genomic_DNA"/>
</dbReference>
<dbReference type="KEGG" id="mwo:MWSIV6_1331"/>
<dbReference type="Pfam" id="PF01863">
    <property type="entry name" value="YgjP-like"/>
    <property type="match status" value="1"/>
</dbReference>
<dbReference type="InterPro" id="IPR053136">
    <property type="entry name" value="UTP_pyrophosphatase-like"/>
</dbReference>
<feature type="domain" description="YgjP-like metallopeptidase" evidence="1">
    <location>
        <begin position="79"/>
        <end position="173"/>
    </location>
</feature>
<dbReference type="GeneID" id="75106931"/>
<dbReference type="PANTHER" id="PTHR30399">
    <property type="entry name" value="UNCHARACTERIZED PROTEIN YGJP"/>
    <property type="match status" value="1"/>
</dbReference>
<dbReference type="Gene3D" id="3.30.2010.10">
    <property type="entry name" value="Metalloproteases ('zincins'), catalytic domain"/>
    <property type="match status" value="1"/>
</dbReference>
<dbReference type="AlphaFoldDB" id="A0A9E7RTJ3"/>
<evidence type="ECO:0000259" key="1">
    <source>
        <dbReference type="Pfam" id="PF01863"/>
    </source>
</evidence>
<gene>
    <name evidence="3" type="ORF">N5910_06725</name>
    <name evidence="2" type="ORF">U2150_05465</name>
</gene>
<dbReference type="Proteomes" id="UP001369247">
    <property type="component" value="Unassembled WGS sequence"/>
</dbReference>
<sequence length="186" mass="21819">MRNIRIGDIETAYEVIRRPVKHPKIELRDGGIKLILPHSCDDPEGILRRHEAWIHRKLSYIRDARREAEGISLEDRSVDELRELIEGLAAELAGRLGVEYGRITLRTMRTKWGSCSSRGNLNFNTLLRHLPDELVEYVVLHELAHLVERKHNRDYWRIVSSVNPAHERMEHLLSVYWFAIDRDEGE</sequence>